<gene>
    <name evidence="1" type="ORF">HID58_059873</name>
</gene>
<protein>
    <submittedName>
        <fullName evidence="1">Uncharacterized protein</fullName>
    </submittedName>
</protein>
<accession>A0ABQ7ZUN7</accession>
<reference evidence="1 2" key="1">
    <citation type="submission" date="2021-05" db="EMBL/GenBank/DDBJ databases">
        <title>Genome Assembly of Synthetic Allotetraploid Brassica napus Reveals Homoeologous Exchanges between Subgenomes.</title>
        <authorList>
            <person name="Davis J.T."/>
        </authorList>
    </citation>
    <scope>NUCLEOTIDE SEQUENCE [LARGE SCALE GENOMIC DNA]</scope>
    <source>
        <strain evidence="2">cv. Da-Ae</strain>
        <tissue evidence="1">Seedling</tissue>
    </source>
</reference>
<comment type="caution">
    <text evidence="1">The sequence shown here is derived from an EMBL/GenBank/DDBJ whole genome shotgun (WGS) entry which is preliminary data.</text>
</comment>
<evidence type="ECO:0000313" key="2">
    <source>
        <dbReference type="Proteomes" id="UP000824890"/>
    </source>
</evidence>
<sequence>MAENKKLWNIKSDKREIVTSVKAGRGSNRLWDFFSLTSIGGGALLDIKEKEESSSMGSKVSDPRGIAVRQNGKVIGDFGNLVNIPTRKYAASGGLKDVVNENIDALDAGNKLAVVEYADDIFKFYKSIEEEGRDYMGSQPELNIKMRSILIVDMVGGPTLCENPFYVSPNQIRALEKRNKAGNFANKIKAKTRRKMHDLSNPLEPDEFADMWKDDE</sequence>
<keyword evidence="2" id="KW-1185">Reference proteome</keyword>
<name>A0ABQ7ZUN7_BRANA</name>
<organism evidence="1 2">
    <name type="scientific">Brassica napus</name>
    <name type="common">Rape</name>
    <dbReference type="NCBI Taxonomy" id="3708"/>
    <lineage>
        <taxon>Eukaryota</taxon>
        <taxon>Viridiplantae</taxon>
        <taxon>Streptophyta</taxon>
        <taxon>Embryophyta</taxon>
        <taxon>Tracheophyta</taxon>
        <taxon>Spermatophyta</taxon>
        <taxon>Magnoliopsida</taxon>
        <taxon>eudicotyledons</taxon>
        <taxon>Gunneridae</taxon>
        <taxon>Pentapetalae</taxon>
        <taxon>rosids</taxon>
        <taxon>malvids</taxon>
        <taxon>Brassicales</taxon>
        <taxon>Brassicaceae</taxon>
        <taxon>Brassiceae</taxon>
        <taxon>Brassica</taxon>
    </lineage>
</organism>
<dbReference type="EMBL" id="JAGKQM010000014">
    <property type="protein sequence ID" value="KAH0883777.1"/>
    <property type="molecule type" value="Genomic_DNA"/>
</dbReference>
<dbReference type="Proteomes" id="UP000824890">
    <property type="component" value="Unassembled WGS sequence"/>
</dbReference>
<proteinExistence type="predicted"/>
<evidence type="ECO:0000313" key="1">
    <source>
        <dbReference type="EMBL" id="KAH0883777.1"/>
    </source>
</evidence>